<comment type="caution">
    <text evidence="4">The sequence shown here is derived from an EMBL/GenBank/DDBJ whole genome shotgun (WGS) entry which is preliminary data.</text>
</comment>
<dbReference type="CDD" id="cd19607">
    <property type="entry name" value="GTA_TIM-barrel-like"/>
    <property type="match status" value="1"/>
</dbReference>
<evidence type="ECO:0000259" key="3">
    <source>
        <dbReference type="Pfam" id="PF23666"/>
    </source>
</evidence>
<reference evidence="4 5" key="1">
    <citation type="submission" date="2021-03" db="EMBL/GenBank/DDBJ databases">
        <title>Tianweitania aestuarii sp. nov., isolated from a tidal flat.</title>
        <authorList>
            <person name="Park S."/>
            <person name="Yoon J.-H."/>
        </authorList>
    </citation>
    <scope>NUCLEOTIDE SEQUENCE [LARGE SCALE GENOMIC DNA]</scope>
    <source>
        <strain evidence="4 5">BSSL-BM11</strain>
    </source>
</reference>
<dbReference type="InterPro" id="IPR032876">
    <property type="entry name" value="J_dom"/>
</dbReference>
<dbReference type="Gene3D" id="3.20.20.80">
    <property type="entry name" value="Glycosidases"/>
    <property type="match status" value="1"/>
</dbReference>
<evidence type="ECO:0000259" key="1">
    <source>
        <dbReference type="Pfam" id="PF13547"/>
    </source>
</evidence>
<dbReference type="Pfam" id="PF23666">
    <property type="entry name" value="Rcc01698_C"/>
    <property type="match status" value="1"/>
</dbReference>
<dbReference type="InterPro" id="IPR056490">
    <property type="entry name" value="Rcc01698_C"/>
</dbReference>
<dbReference type="GO" id="GO:0016787">
    <property type="term" value="F:hydrolase activity"/>
    <property type="evidence" value="ECO:0007669"/>
    <property type="project" value="UniProtKB-KW"/>
</dbReference>
<sequence length="1296" mass="139592">MATIVLQAAGAFLGGMLGPVGAVVGRAAGALAGYAVDQAVINGTRRLEGPRLNDPRPFTAEDGAALPRIYGSVRVNGTLIWATRFEEETTSERAGAKGGPKVTSYTYFANLAFALCEGPIAGVRRIWADGRELDQTRYEIRWYRGDEAQEPDHLIEARQGANNAPSYRGTAYVVFERFPLADYGNRVPQFSFEVMRPVGGLSANIRAVTLIPGSTEYGLSPSLVTLKHRPGETEALNRHVLHAGSDLVAALDELQALCPKLEHIGLVATWFGNDLRAGDCTIRPMVTQKTAGGQSQPWRVSGLDRADAAVVSRHDGRAAYGGAPSDRSVIEAIREIKARGLKVTLYPFIMMDVPEGNALPNPWGGAGQPAYPWRGRITCHPAPDQAGTAQGSAAAGVQIATFVGEAARGAFRTEKDTIRFTGPADEWSYRRFLLHFAHLAKAAGGVEAFLIGSELRGLSCVRDGSGAFPFVHALMRLAEDVRAILGADTKISYGADWSEYFGHQPAGTGDILFNLDPLWAHPAIDAIGIDNYMPLSDWRDADASGGNPDGFGSAYDPDGLRSQIAGGEGYDWYYASLDDRHQRKRTPITDGGYNKPWVYRFKDLRNWWANPHRDRVGGVEVRQATGWVPCSKPIWFTELGCSAADKGPNQPNVFPDPKSTENGLPYYSTGGRSDVAQQNFLQAHQAHWDPDVAGFREADNPLSPLYGGRMVDAERVYLWAWDARPFPAFPQRGDVWADGNNWLLGHWLNGRLNAVTVADLVSAILADHGLPAADVAGVDGSVHGFIVEEPGTARAALEPIVNLFGLGARDDGERLRFGGTSTAAAVDVTDFVLEDGGAILETSRVPDGELPTELTLAFRDPFADYQAATVRSIDPRETETRQQALAMPVVLEPASAAALAADRLRDFWAGREEVAFAVQSGAVDLQPGTVIRLPDTKPGIEYLVTSAETGAKRSLRAKQIRRVPASPWRVQKPVETVITQPVAGAPFVVFLDVPMLPGETLPENQLRIAAYAKPWKTLSVMASPEGSGFGERGIVAAPAVIGTLVAALQPGVVGRLDRANRIAVDLLAGSLASQSMGQMLNGGGTAAVQADNGAWEILQFSQAEEVAAGRWQLSNLLRAQLGTEDAMIVGASAGQAFVLLDERVKPAGLRSAELGLERQWRVGPTSYPISDGLFVTQSLIGGERSRQPLSPVHLRCSPQMDGWRFSWIRRGRLDADDWAASDIPLGETTEAYEIAIADAAGVVKRRVQMQSAALFYDRNDAVRDFGRVPAQLRVTVRQISAAVGLGMPASAAFALL</sequence>
<dbReference type="SUPFAM" id="SSF51445">
    <property type="entry name" value="(Trans)glycosidases"/>
    <property type="match status" value="1"/>
</dbReference>
<dbReference type="InterPro" id="IPR017853">
    <property type="entry name" value="GH"/>
</dbReference>
<feature type="domain" description="Tip attachment protein J" evidence="2">
    <location>
        <begin position="789"/>
        <end position="942"/>
    </location>
</feature>
<keyword evidence="5" id="KW-1185">Reference proteome</keyword>
<dbReference type="Pfam" id="PF13547">
    <property type="entry name" value="GTA_TIM"/>
    <property type="match status" value="1"/>
</dbReference>
<dbReference type="EMBL" id="JAFMNX010000001">
    <property type="protein sequence ID" value="MBS9719896.1"/>
    <property type="molecule type" value="Genomic_DNA"/>
</dbReference>
<name>A0ABS5RUE4_9HYPH</name>
<dbReference type="RefSeq" id="WP_213983490.1">
    <property type="nucleotide sequence ID" value="NZ_JAFMNX010000001.1"/>
</dbReference>
<dbReference type="InterPro" id="IPR025195">
    <property type="entry name" value="GTA_TIM_dom"/>
</dbReference>
<keyword evidence="4" id="KW-0378">Hydrolase</keyword>
<gene>
    <name evidence="4" type="ORF">JYU29_04245</name>
</gene>
<proteinExistence type="predicted"/>
<feature type="domain" description="Rcc01698-like C-terminal" evidence="3">
    <location>
        <begin position="1039"/>
        <end position="1138"/>
    </location>
</feature>
<dbReference type="Proteomes" id="UP001297272">
    <property type="component" value="Unassembled WGS sequence"/>
</dbReference>
<evidence type="ECO:0000313" key="5">
    <source>
        <dbReference type="Proteomes" id="UP001297272"/>
    </source>
</evidence>
<accession>A0ABS5RUE4</accession>
<dbReference type="Pfam" id="PF13550">
    <property type="entry name" value="Phage-tail_3"/>
    <property type="match status" value="1"/>
</dbReference>
<organism evidence="4 5">
    <name type="scientific">Tianweitania aestuarii</name>
    <dbReference type="NCBI Taxonomy" id="2814886"/>
    <lineage>
        <taxon>Bacteria</taxon>
        <taxon>Pseudomonadati</taxon>
        <taxon>Pseudomonadota</taxon>
        <taxon>Alphaproteobacteria</taxon>
        <taxon>Hyphomicrobiales</taxon>
        <taxon>Phyllobacteriaceae</taxon>
        <taxon>Tianweitania</taxon>
    </lineage>
</organism>
<protein>
    <submittedName>
        <fullName evidence="4">Glycoside hydrolase/phage tail family protein</fullName>
    </submittedName>
</protein>
<evidence type="ECO:0000313" key="4">
    <source>
        <dbReference type="EMBL" id="MBS9719896.1"/>
    </source>
</evidence>
<evidence type="ECO:0000259" key="2">
    <source>
        <dbReference type="Pfam" id="PF13550"/>
    </source>
</evidence>
<feature type="domain" description="GTA TIM-barrel-like" evidence="1">
    <location>
        <begin position="427"/>
        <end position="730"/>
    </location>
</feature>